<dbReference type="InterPro" id="IPR000679">
    <property type="entry name" value="Znf_GATA"/>
</dbReference>
<feature type="compositionally biased region" description="Low complexity" evidence="5">
    <location>
        <begin position="250"/>
        <end position="266"/>
    </location>
</feature>
<accession>A0A9P7BQK8</accession>
<organism evidence="7 8">
    <name type="scientific">Rhizopus oryzae</name>
    <name type="common">Mucormycosis agent</name>
    <name type="synonym">Rhizopus arrhizus var. delemar</name>
    <dbReference type="NCBI Taxonomy" id="64495"/>
    <lineage>
        <taxon>Eukaryota</taxon>
        <taxon>Fungi</taxon>
        <taxon>Fungi incertae sedis</taxon>
        <taxon>Mucoromycota</taxon>
        <taxon>Mucoromycotina</taxon>
        <taxon>Mucoromycetes</taxon>
        <taxon>Mucorales</taxon>
        <taxon>Mucorineae</taxon>
        <taxon>Rhizopodaceae</taxon>
        <taxon>Rhizopus</taxon>
    </lineage>
</organism>
<dbReference type="AlphaFoldDB" id="A0A9P7BQK8"/>
<evidence type="ECO:0000256" key="1">
    <source>
        <dbReference type="ARBA" id="ARBA00022723"/>
    </source>
</evidence>
<keyword evidence="2 4" id="KW-0863">Zinc-finger</keyword>
<sequence>MSVRSRTNSETADERQYGLWIEQVFSHYSLSTQSMESRHLGFASVKFESYFYPNITFYEIIKQEESSSTRDVIFCMNQTQQLSDQGRYYQFPHEAIVEALNHTSTFDVLVSFHLPKDSNLSVLHSACSCKNASKLEEFANVCTRPKRRLTDPSLLQPQQPRSDCYAINIGLTGVSDILLSALKQTVFNFETRYEKMIELMKLHNQQVTAQKMIGPLDTREEKSGWLSSDEGEEIEEEEEEEEEEIEEIESTIGITSTDSTMETDSTPPASANNKPNKQCSYCGSKSTPMWRRGPEGAGTLCNACGVKWKHGKILCGGTEYFPPQTKSTRNFVEKKKRKYKKRVKKEEHQLAITKSSNNKRAAAAAAAAAIVAGNKYGSDLDILLNSEEEQEQPSHHHRRRHTTDISMIQTYGFNSTFDAGVDAVEAAAVLTLLKRS</sequence>
<dbReference type="PROSITE" id="PS50114">
    <property type="entry name" value="GATA_ZN_FINGER_2"/>
    <property type="match status" value="1"/>
</dbReference>
<dbReference type="GO" id="GO:0043565">
    <property type="term" value="F:sequence-specific DNA binding"/>
    <property type="evidence" value="ECO:0007669"/>
    <property type="project" value="InterPro"/>
</dbReference>
<dbReference type="SMART" id="SM00401">
    <property type="entry name" value="ZnF_GATA"/>
    <property type="match status" value="1"/>
</dbReference>
<dbReference type="GO" id="GO:0006355">
    <property type="term" value="P:regulation of DNA-templated transcription"/>
    <property type="evidence" value="ECO:0007669"/>
    <property type="project" value="InterPro"/>
</dbReference>
<feature type="compositionally biased region" description="Acidic residues" evidence="5">
    <location>
        <begin position="229"/>
        <end position="249"/>
    </location>
</feature>
<keyword evidence="3" id="KW-0862">Zinc</keyword>
<proteinExistence type="predicted"/>
<evidence type="ECO:0000259" key="6">
    <source>
        <dbReference type="PROSITE" id="PS50114"/>
    </source>
</evidence>
<dbReference type="Pfam" id="PF00320">
    <property type="entry name" value="GATA"/>
    <property type="match status" value="1"/>
</dbReference>
<dbReference type="PANTHER" id="PTHR45658">
    <property type="entry name" value="GATA TRANSCRIPTION FACTOR"/>
    <property type="match status" value="1"/>
</dbReference>
<dbReference type="SUPFAM" id="SSF57716">
    <property type="entry name" value="Glucocorticoid receptor-like (DNA-binding domain)"/>
    <property type="match status" value="1"/>
</dbReference>
<dbReference type="GO" id="GO:0008270">
    <property type="term" value="F:zinc ion binding"/>
    <property type="evidence" value="ECO:0007669"/>
    <property type="project" value="UniProtKB-KW"/>
</dbReference>
<dbReference type="InterPro" id="IPR051140">
    <property type="entry name" value="GATA_TF"/>
</dbReference>
<dbReference type="EMBL" id="JAANQT010001200">
    <property type="protein sequence ID" value="KAG1306129.1"/>
    <property type="molecule type" value="Genomic_DNA"/>
</dbReference>
<feature type="compositionally biased region" description="Polar residues" evidence="5">
    <location>
        <begin position="267"/>
        <end position="278"/>
    </location>
</feature>
<reference evidence="7" key="1">
    <citation type="journal article" date="2020" name="Microb. Genom.">
        <title>Genetic diversity of clinical and environmental Mucorales isolates obtained from an investigation of mucormycosis cases among solid organ transplant recipients.</title>
        <authorList>
            <person name="Nguyen M.H."/>
            <person name="Kaul D."/>
            <person name="Muto C."/>
            <person name="Cheng S.J."/>
            <person name="Richter R.A."/>
            <person name="Bruno V.M."/>
            <person name="Liu G."/>
            <person name="Beyhan S."/>
            <person name="Sundermann A.J."/>
            <person name="Mounaud S."/>
            <person name="Pasculle A.W."/>
            <person name="Nierman W.C."/>
            <person name="Driscoll E."/>
            <person name="Cumbie R."/>
            <person name="Clancy C.J."/>
            <person name="Dupont C.L."/>
        </authorList>
    </citation>
    <scope>NUCLEOTIDE SEQUENCE</scope>
    <source>
        <strain evidence="7">GL11</strain>
    </source>
</reference>
<protein>
    <recommendedName>
        <fullName evidence="6">GATA-type domain-containing protein</fullName>
    </recommendedName>
</protein>
<dbReference type="Gene3D" id="3.30.50.10">
    <property type="entry name" value="Erythroid Transcription Factor GATA-1, subunit A"/>
    <property type="match status" value="1"/>
</dbReference>
<keyword evidence="8" id="KW-1185">Reference proteome</keyword>
<evidence type="ECO:0000256" key="3">
    <source>
        <dbReference type="ARBA" id="ARBA00022833"/>
    </source>
</evidence>
<dbReference type="Proteomes" id="UP000716291">
    <property type="component" value="Unassembled WGS sequence"/>
</dbReference>
<evidence type="ECO:0000256" key="2">
    <source>
        <dbReference type="ARBA" id="ARBA00022771"/>
    </source>
</evidence>
<evidence type="ECO:0000256" key="5">
    <source>
        <dbReference type="SAM" id="MobiDB-lite"/>
    </source>
</evidence>
<keyword evidence="1" id="KW-0479">Metal-binding</keyword>
<feature type="region of interest" description="Disordered" evidence="5">
    <location>
        <begin position="216"/>
        <end position="278"/>
    </location>
</feature>
<dbReference type="OrthoDB" id="2162994at2759"/>
<name>A0A9P7BQK8_RHIOR</name>
<comment type="caution">
    <text evidence="7">The sequence shown here is derived from an EMBL/GenBank/DDBJ whole genome shotgun (WGS) entry which is preliminary data.</text>
</comment>
<gene>
    <name evidence="7" type="ORF">G6F64_007833</name>
</gene>
<dbReference type="PANTHER" id="PTHR45658:SF18">
    <property type="entry name" value="PROTEIN GAT2"/>
    <property type="match status" value="1"/>
</dbReference>
<feature type="domain" description="GATA-type" evidence="6">
    <location>
        <begin position="273"/>
        <end position="309"/>
    </location>
</feature>
<evidence type="ECO:0000256" key="4">
    <source>
        <dbReference type="PROSITE-ProRule" id="PRU00094"/>
    </source>
</evidence>
<evidence type="ECO:0000313" key="7">
    <source>
        <dbReference type="EMBL" id="KAG1306129.1"/>
    </source>
</evidence>
<dbReference type="InterPro" id="IPR013088">
    <property type="entry name" value="Znf_NHR/GATA"/>
</dbReference>
<evidence type="ECO:0000313" key="8">
    <source>
        <dbReference type="Proteomes" id="UP000716291"/>
    </source>
</evidence>
<dbReference type="CDD" id="cd00202">
    <property type="entry name" value="ZnF_GATA"/>
    <property type="match status" value="1"/>
</dbReference>